<keyword evidence="1" id="KW-0812">Transmembrane</keyword>
<sequence>MKNRALIALITIVAAIFGGLALTNLKQELAPSITFPQLAVLTTYPGAAPEVVNQDISTPVETAIQGVPGIESTTATSSTNVSLISVSFTYGTDLILSEQKINQAINRIKSTLPTGVEPQVITGSFADFPVLQVAVTSDLPSLQMADLLRASTLGQLKDVAGVRDAALVGAPKQRVTITPNQAELRAQGLSTKSIKDALDSNGVLIPAGSITENDQTLSVQAGDRLVSLDSVKALPLVGGTSGVVVTIADVATVELGNDPTSSLSRVDGKPAVTIAITKLPAANTVDVSKAVNAILPGIEQSLGSNAKLTVVFDQAPYIQKSIESLTTEGLLGLLFAVIVILLFLMSVRSTLVTAISIPTSVLITFIGLQVSGYTLNILTLGALTIAIGRVVDDSIVVIENIKRRLVPGVDRASTIVDAVRQVAGAVTASTATTVAVFLPISFVGGVTGELFRPFALTVTIALVASLFVSLTIVPVLAYWFLRAPSEIGRRAEKAKAAEAAGEESAGWLQRGYLPIIRWTLKHAVVTILLAVLVLAGTIAMTPFMKTNFLGSSGQNTFTVTQAIASGTSLAAQDTFATTVEQSLMDTPGVTTVQLSIGSSGSALRDAFVGGGDGSITYSVTTDDKANQTEIQDAVRTRLASVTDIKTITIGSQSGFGAGSDIKIEIQAPDQESLATASAAVVTSMQGLSSVDQVTSDLTASRPFISVIVNRDKAAQAGYSEVALGGLVSQVMRPTDSGSVVISGTAVRIYISTENPPATQAALAALQIPTPAGFVALDTLATVAVTDGPAAITTIKGARSATVTVSPKSSDLGTASAQVQKAVDAITLPAGATAKLGGATSDQQAAFSQLGIALLIAILVVYIIMVATFGSLLQPLLLLVSVPFAATGAIALQVATGIPLGVPSIVGVLMLIGIVVTNAIVLIDLVNQYRAKGMDVAGALIEGAKRRLRPILMTALATIFALVPMAMGLTGSGGFISQPLAIVVIGGLLSSTVLTLIVLPVLYFLVEGKREKNAIKRDAKRADKRLAKIQGTVIDPS</sequence>
<protein>
    <submittedName>
        <fullName evidence="2">HAE1 family hydrophobic/amphiphilic exporter-1</fullName>
    </submittedName>
</protein>
<proteinExistence type="predicted"/>
<feature type="transmembrane region" description="Helical" evidence="1">
    <location>
        <begin position="947"/>
        <end position="968"/>
    </location>
</feature>
<dbReference type="Pfam" id="PF00873">
    <property type="entry name" value="ACR_tran"/>
    <property type="match status" value="1"/>
</dbReference>
<keyword evidence="3" id="KW-1185">Reference proteome</keyword>
<dbReference type="EMBL" id="JACGWU010000006">
    <property type="protein sequence ID" value="MBA8829686.1"/>
    <property type="molecule type" value="Genomic_DNA"/>
</dbReference>
<accession>A0A7W3JUW4</accession>
<feature type="transmembrane region" description="Helical" evidence="1">
    <location>
        <begin position="325"/>
        <end position="344"/>
    </location>
</feature>
<dbReference type="AlphaFoldDB" id="A0A7W3JUW4"/>
<dbReference type="SUPFAM" id="SSF82693">
    <property type="entry name" value="Multidrug efflux transporter AcrB pore domain, PN1, PN2, PC1 and PC2 subdomains"/>
    <property type="match status" value="2"/>
</dbReference>
<dbReference type="InterPro" id="IPR001036">
    <property type="entry name" value="Acrflvin-R"/>
</dbReference>
<dbReference type="GO" id="GO:0005886">
    <property type="term" value="C:plasma membrane"/>
    <property type="evidence" value="ECO:0007669"/>
    <property type="project" value="TreeGrafter"/>
</dbReference>
<dbReference type="Gene3D" id="3.30.70.1440">
    <property type="entry name" value="Multidrug efflux transporter AcrB pore domain"/>
    <property type="match status" value="1"/>
</dbReference>
<name>A0A7W3JUW4_9MICO</name>
<dbReference type="PANTHER" id="PTHR32063">
    <property type="match status" value="1"/>
</dbReference>
<dbReference type="Gene3D" id="3.30.2090.10">
    <property type="entry name" value="Multidrug efflux transporter AcrB TolC docking domain, DN and DC subdomains"/>
    <property type="match status" value="2"/>
</dbReference>
<dbReference type="Proteomes" id="UP000524237">
    <property type="component" value="Unassembled WGS sequence"/>
</dbReference>
<keyword evidence="1" id="KW-1133">Transmembrane helix</keyword>
<feature type="transmembrane region" description="Helical" evidence="1">
    <location>
        <begin position="454"/>
        <end position="481"/>
    </location>
</feature>
<gene>
    <name evidence="2" type="ORF">FB555_001802</name>
</gene>
<dbReference type="PANTHER" id="PTHR32063:SF0">
    <property type="entry name" value="SWARMING MOTILITY PROTEIN SWRC"/>
    <property type="match status" value="1"/>
</dbReference>
<dbReference type="PRINTS" id="PR00702">
    <property type="entry name" value="ACRIFLAVINRP"/>
</dbReference>
<dbReference type="Gene3D" id="3.30.70.1430">
    <property type="entry name" value="Multidrug efflux transporter AcrB pore domain"/>
    <property type="match status" value="2"/>
</dbReference>
<feature type="transmembrane region" description="Helical" evidence="1">
    <location>
        <begin position="523"/>
        <end position="544"/>
    </location>
</feature>
<dbReference type="Gene3D" id="1.20.1640.10">
    <property type="entry name" value="Multidrug efflux transporter AcrB transmembrane domain"/>
    <property type="match status" value="2"/>
</dbReference>
<dbReference type="Gene3D" id="3.30.70.1320">
    <property type="entry name" value="Multidrug efflux transporter AcrB pore domain like"/>
    <property type="match status" value="1"/>
</dbReference>
<evidence type="ECO:0000256" key="1">
    <source>
        <dbReference type="SAM" id="Phobius"/>
    </source>
</evidence>
<keyword evidence="1" id="KW-0472">Membrane</keyword>
<feature type="transmembrane region" description="Helical" evidence="1">
    <location>
        <begin position="422"/>
        <end position="442"/>
    </location>
</feature>
<dbReference type="SUPFAM" id="SSF82714">
    <property type="entry name" value="Multidrug efflux transporter AcrB TolC docking domain, DN and DC subdomains"/>
    <property type="match status" value="1"/>
</dbReference>
<evidence type="ECO:0000313" key="2">
    <source>
        <dbReference type="EMBL" id="MBA8829686.1"/>
    </source>
</evidence>
<dbReference type="InterPro" id="IPR027463">
    <property type="entry name" value="AcrB_DN_DC_subdom"/>
</dbReference>
<dbReference type="GO" id="GO:0042910">
    <property type="term" value="F:xenobiotic transmembrane transporter activity"/>
    <property type="evidence" value="ECO:0007669"/>
    <property type="project" value="TreeGrafter"/>
</dbReference>
<feature type="transmembrane region" description="Helical" evidence="1">
    <location>
        <begin position="903"/>
        <end position="926"/>
    </location>
</feature>
<feature type="transmembrane region" description="Helical" evidence="1">
    <location>
        <begin position="849"/>
        <end position="868"/>
    </location>
</feature>
<organism evidence="2 3">
    <name type="scientific">Alpinimonas psychrophila</name>
    <dbReference type="NCBI Taxonomy" id="748908"/>
    <lineage>
        <taxon>Bacteria</taxon>
        <taxon>Bacillati</taxon>
        <taxon>Actinomycetota</taxon>
        <taxon>Actinomycetes</taxon>
        <taxon>Micrococcales</taxon>
        <taxon>Microbacteriaceae</taxon>
        <taxon>Alpinimonas</taxon>
    </lineage>
</organism>
<comment type="caution">
    <text evidence="2">The sequence shown here is derived from an EMBL/GenBank/DDBJ whole genome shotgun (WGS) entry which is preliminary data.</text>
</comment>
<feature type="transmembrane region" description="Helical" evidence="1">
    <location>
        <begin position="980"/>
        <end position="1005"/>
    </location>
</feature>
<feature type="transmembrane region" description="Helical" evidence="1">
    <location>
        <begin position="875"/>
        <end position="897"/>
    </location>
</feature>
<reference evidence="2 3" key="1">
    <citation type="submission" date="2020-07" db="EMBL/GenBank/DDBJ databases">
        <title>Sequencing the genomes of 1000 actinobacteria strains.</title>
        <authorList>
            <person name="Klenk H.-P."/>
        </authorList>
    </citation>
    <scope>NUCLEOTIDE SEQUENCE [LARGE SCALE GENOMIC DNA]</scope>
    <source>
        <strain evidence="2 3">DSM 23737</strain>
    </source>
</reference>
<dbReference type="SUPFAM" id="SSF82866">
    <property type="entry name" value="Multidrug efflux transporter AcrB transmembrane domain"/>
    <property type="match status" value="2"/>
</dbReference>
<evidence type="ECO:0000313" key="3">
    <source>
        <dbReference type="Proteomes" id="UP000524237"/>
    </source>
</evidence>